<name>A0A4Y7WJ93_9BACI</name>
<keyword evidence="1" id="KW-0732">Signal</keyword>
<reference evidence="2 3" key="1">
    <citation type="submission" date="2019-03" db="EMBL/GenBank/DDBJ databases">
        <authorList>
            <person name="Liu G."/>
        </authorList>
    </citation>
    <scope>NUCLEOTIDE SEQUENCE [LARGE SCALE GENOMIC DNA]</scope>
    <source>
        <strain evidence="2 3">DSM 19099</strain>
    </source>
</reference>
<comment type="caution">
    <text evidence="2">The sequence shown here is derived from an EMBL/GenBank/DDBJ whole genome shotgun (WGS) entry which is preliminary data.</text>
</comment>
<dbReference type="EMBL" id="SNUX01000003">
    <property type="protein sequence ID" value="TES48098.1"/>
    <property type="molecule type" value="Genomic_DNA"/>
</dbReference>
<evidence type="ECO:0000313" key="3">
    <source>
        <dbReference type="Proteomes" id="UP000298210"/>
    </source>
</evidence>
<dbReference type="GO" id="GO:0006644">
    <property type="term" value="P:phospholipid metabolic process"/>
    <property type="evidence" value="ECO:0007669"/>
    <property type="project" value="InterPro"/>
</dbReference>
<dbReference type="InterPro" id="IPR036444">
    <property type="entry name" value="PLipase_A2_dom_sf"/>
</dbReference>
<sequence length="178" mass="19891">MVKKSILSILSLLMLFSLIPQQAFGATKFIDENSSFEEANEVLMKYVSTTEEGVFFNVEAAINEGESEFVIETGKMLNELNDMYNPSEEDVVTPLISLPIWGNWCGPGYGGGPTKDHLDAACKEHDIAYGREGYFSCTADARLIARIGRDYNKMKTLEKMMAQNVVIYFTAQMAVNCR</sequence>
<dbReference type="GO" id="GO:0050482">
    <property type="term" value="P:arachidonate secretion"/>
    <property type="evidence" value="ECO:0007669"/>
    <property type="project" value="InterPro"/>
</dbReference>
<proteinExistence type="predicted"/>
<organism evidence="2 3">
    <name type="scientific">Shouchella lehensis</name>
    <dbReference type="NCBI Taxonomy" id="300825"/>
    <lineage>
        <taxon>Bacteria</taxon>
        <taxon>Bacillati</taxon>
        <taxon>Bacillota</taxon>
        <taxon>Bacilli</taxon>
        <taxon>Bacillales</taxon>
        <taxon>Bacillaceae</taxon>
        <taxon>Shouchella</taxon>
    </lineage>
</organism>
<dbReference type="SUPFAM" id="SSF48619">
    <property type="entry name" value="Phospholipase A2, PLA2"/>
    <property type="match status" value="1"/>
</dbReference>
<dbReference type="AlphaFoldDB" id="A0A4Y7WJ93"/>
<feature type="signal peptide" evidence="1">
    <location>
        <begin position="1"/>
        <end position="25"/>
    </location>
</feature>
<gene>
    <name evidence="2" type="ORF">E2L03_13265</name>
</gene>
<dbReference type="GO" id="GO:0004623">
    <property type="term" value="F:phospholipase A2 activity"/>
    <property type="evidence" value="ECO:0007669"/>
    <property type="project" value="InterPro"/>
</dbReference>
<dbReference type="RefSeq" id="WP_134259381.1">
    <property type="nucleotide sequence ID" value="NZ_LDIM01000014.1"/>
</dbReference>
<evidence type="ECO:0000313" key="2">
    <source>
        <dbReference type="EMBL" id="TES48098.1"/>
    </source>
</evidence>
<protein>
    <recommendedName>
        <fullName evidence="4">Phospholipase</fullName>
    </recommendedName>
</protein>
<accession>A0A4Y7WJ93</accession>
<dbReference type="Gene3D" id="1.20.90.10">
    <property type="entry name" value="Phospholipase A2 domain"/>
    <property type="match status" value="1"/>
</dbReference>
<evidence type="ECO:0000256" key="1">
    <source>
        <dbReference type="SAM" id="SignalP"/>
    </source>
</evidence>
<evidence type="ECO:0008006" key="4">
    <source>
        <dbReference type="Google" id="ProtNLM"/>
    </source>
</evidence>
<feature type="chain" id="PRO_5021264850" description="Phospholipase" evidence="1">
    <location>
        <begin position="26"/>
        <end position="178"/>
    </location>
</feature>
<dbReference type="Proteomes" id="UP000298210">
    <property type="component" value="Unassembled WGS sequence"/>
</dbReference>